<keyword evidence="3" id="KW-0378">Hydrolase</keyword>
<evidence type="ECO:0000259" key="5">
    <source>
        <dbReference type="PROSITE" id="PS51770"/>
    </source>
</evidence>
<evidence type="ECO:0000313" key="6">
    <source>
        <dbReference type="EMBL" id="KAF7297175.1"/>
    </source>
</evidence>
<reference evidence="6" key="1">
    <citation type="submission" date="2020-05" db="EMBL/GenBank/DDBJ databases">
        <title>Mycena genomes resolve the evolution of fungal bioluminescence.</title>
        <authorList>
            <person name="Tsai I.J."/>
        </authorList>
    </citation>
    <scope>NUCLEOTIDE SEQUENCE</scope>
    <source>
        <strain evidence="6">171206Taipei</strain>
    </source>
</reference>
<dbReference type="InterPro" id="IPR029069">
    <property type="entry name" value="HotDog_dom_sf"/>
</dbReference>
<dbReference type="RefSeq" id="XP_037217534.1">
    <property type="nucleotide sequence ID" value="XM_037366122.1"/>
</dbReference>
<organism evidence="6 7">
    <name type="scientific">Mycena indigotica</name>
    <dbReference type="NCBI Taxonomy" id="2126181"/>
    <lineage>
        <taxon>Eukaryota</taxon>
        <taxon>Fungi</taxon>
        <taxon>Dikarya</taxon>
        <taxon>Basidiomycota</taxon>
        <taxon>Agaricomycotina</taxon>
        <taxon>Agaricomycetes</taxon>
        <taxon>Agaricomycetidae</taxon>
        <taxon>Agaricales</taxon>
        <taxon>Marasmiineae</taxon>
        <taxon>Mycenaceae</taxon>
        <taxon>Mycena</taxon>
    </lineage>
</organism>
<name>A0A8H6SG11_9AGAR</name>
<dbReference type="PANTHER" id="PTHR12655">
    <property type="entry name" value="ACYL-COA THIOESTERASE"/>
    <property type="match status" value="1"/>
</dbReference>
<dbReference type="AlphaFoldDB" id="A0A8H6SG11"/>
<dbReference type="GO" id="GO:0047617">
    <property type="term" value="F:fatty acyl-CoA hydrolase activity"/>
    <property type="evidence" value="ECO:0007669"/>
    <property type="project" value="TreeGrafter"/>
</dbReference>
<feature type="domain" description="HotDog ACOT-type" evidence="5">
    <location>
        <begin position="429"/>
        <end position="547"/>
    </location>
</feature>
<dbReference type="GO" id="GO:0005739">
    <property type="term" value="C:mitochondrion"/>
    <property type="evidence" value="ECO:0007669"/>
    <property type="project" value="TreeGrafter"/>
</dbReference>
<accession>A0A8H6SG11</accession>
<evidence type="ECO:0000256" key="2">
    <source>
        <dbReference type="ARBA" id="ARBA00022737"/>
    </source>
</evidence>
<keyword evidence="2" id="KW-0677">Repeat</keyword>
<comment type="similarity">
    <text evidence="1">Belongs to the acyl coenzyme A hydrolase family.</text>
</comment>
<protein>
    <recommendedName>
        <fullName evidence="5">HotDog ACOT-type domain-containing protein</fullName>
    </recommendedName>
</protein>
<dbReference type="CDD" id="cd03442">
    <property type="entry name" value="BFIT_BACH"/>
    <property type="match status" value="2"/>
</dbReference>
<dbReference type="PROSITE" id="PS51770">
    <property type="entry name" value="HOTDOG_ACOT"/>
    <property type="match status" value="2"/>
</dbReference>
<keyword evidence="7" id="KW-1185">Reference proteome</keyword>
<dbReference type="PANTHER" id="PTHR12655:SF0">
    <property type="entry name" value="ACYL-COENZYME A THIOESTERASE 9, MITOCHONDRIAL"/>
    <property type="match status" value="1"/>
</dbReference>
<dbReference type="EMBL" id="JACAZF010000008">
    <property type="protein sequence ID" value="KAF7297175.1"/>
    <property type="molecule type" value="Genomic_DNA"/>
</dbReference>
<gene>
    <name evidence="6" type="ORF">MIND_00950600</name>
</gene>
<dbReference type="Gene3D" id="3.10.129.10">
    <property type="entry name" value="Hotdog Thioesterase"/>
    <property type="match status" value="2"/>
</dbReference>
<sequence length="591" mass="65984">MSSATSSSTTILPSVLLGSSNFWSIEACVTFVLLKTFNTSQRNSNLHSRDNLVAKSGGVRRGAKEFLQVREHLFEAVIRISSNSHCRNRRSRLGLEVRNLPGTGYEITDRPNRIKSSCSSVVMSLTMLWSRRPRPLNSKLSRIVRWNHVSVPSVAKETREVTSMDNLLTAVRLRADPAFNTVIPMRVPEIWANTILHQHQLAPKSTASQLTVNSDPKSRTERSMHDSYCELVLPFGSSPKLLEQYTNVHGGIRTGMLMEHLDSLAGSISYKHMLGPGVESLGSIEERGFYIVTASVDRLDMLSPLNPSCDLRLSGQVIYTGKSSMEVAVKMEAIGNGPDETVLLGRFSMVCRDAMTHLARDVHPLIISTPAEQSLHSMGAELKNRRQTQALRALSRVPPSSAEAAALHTYYLQHGEDSKDAPGDRVWMGETKLEKCMLMFPQERNIHQKIFGGYLMRLAYELGFSSSSLFMRGGHIRFLSLDGIRFRQPVPIGSILRLTSHVLHSTHSAEFPLIVHIGVIANVVDVDTGEERTTNEFRFTWCRDDPADKVPKRKIVPRTYKEAMLWLEGKRALELADEIRGLRTKDAASGV</sequence>
<proteinExistence type="inferred from homology"/>
<evidence type="ECO:0000313" key="7">
    <source>
        <dbReference type="Proteomes" id="UP000636479"/>
    </source>
</evidence>
<keyword evidence="4" id="KW-0809">Transit peptide</keyword>
<evidence type="ECO:0000256" key="1">
    <source>
        <dbReference type="ARBA" id="ARBA00010458"/>
    </source>
</evidence>
<dbReference type="OrthoDB" id="331699at2759"/>
<evidence type="ECO:0000256" key="4">
    <source>
        <dbReference type="ARBA" id="ARBA00022946"/>
    </source>
</evidence>
<comment type="caution">
    <text evidence="6">The sequence shown here is derived from an EMBL/GenBank/DDBJ whole genome shotgun (WGS) entry which is preliminary data.</text>
</comment>
<feature type="domain" description="HotDog ACOT-type" evidence="5">
    <location>
        <begin position="231"/>
        <end position="355"/>
    </location>
</feature>
<dbReference type="SUPFAM" id="SSF54637">
    <property type="entry name" value="Thioesterase/thiol ester dehydrase-isomerase"/>
    <property type="match status" value="2"/>
</dbReference>
<dbReference type="InterPro" id="IPR033120">
    <property type="entry name" value="HOTDOG_ACOT"/>
</dbReference>
<dbReference type="GeneID" id="59348638"/>
<dbReference type="GO" id="GO:0006637">
    <property type="term" value="P:acyl-CoA metabolic process"/>
    <property type="evidence" value="ECO:0007669"/>
    <property type="project" value="TreeGrafter"/>
</dbReference>
<evidence type="ECO:0000256" key="3">
    <source>
        <dbReference type="ARBA" id="ARBA00022801"/>
    </source>
</evidence>
<dbReference type="Proteomes" id="UP000636479">
    <property type="component" value="Unassembled WGS sequence"/>
</dbReference>